<reference evidence="5" key="1">
    <citation type="submission" date="2017-05" db="EMBL/GenBank/DDBJ databases">
        <title>Complete and WGS of Bordetella genogroups.</title>
        <authorList>
            <person name="Spilker T."/>
            <person name="Lipuma J."/>
        </authorList>
    </citation>
    <scope>NUCLEOTIDE SEQUENCE [LARGE SCALE GENOMIC DNA]</scope>
    <source>
        <strain evidence="5">AU8256</strain>
    </source>
</reference>
<dbReference type="InterPro" id="IPR036291">
    <property type="entry name" value="NAD(P)-bd_dom_sf"/>
</dbReference>
<dbReference type="InterPro" id="IPR014189">
    <property type="entry name" value="Quinone_OxRdtase_PIG3"/>
</dbReference>
<dbReference type="GO" id="GO:0070402">
    <property type="term" value="F:NADPH binding"/>
    <property type="evidence" value="ECO:0007669"/>
    <property type="project" value="TreeGrafter"/>
</dbReference>
<evidence type="ECO:0000256" key="1">
    <source>
        <dbReference type="ARBA" id="ARBA00022857"/>
    </source>
</evidence>
<dbReference type="CDD" id="cd05276">
    <property type="entry name" value="p53_inducible_oxidoreductase"/>
    <property type="match status" value="1"/>
</dbReference>
<comment type="caution">
    <text evidence="4">The sequence shown here is derived from an EMBL/GenBank/DDBJ whole genome shotgun (WGS) entry which is preliminary data.</text>
</comment>
<dbReference type="Pfam" id="PF08240">
    <property type="entry name" value="ADH_N"/>
    <property type="match status" value="1"/>
</dbReference>
<evidence type="ECO:0000256" key="2">
    <source>
        <dbReference type="ARBA" id="ARBA00023002"/>
    </source>
</evidence>
<evidence type="ECO:0000313" key="4">
    <source>
        <dbReference type="EMBL" id="OZI72753.1"/>
    </source>
</evidence>
<organism evidence="4 5">
    <name type="scientific">Bordetella genomosp. 2</name>
    <dbReference type="NCBI Taxonomy" id="1983456"/>
    <lineage>
        <taxon>Bacteria</taxon>
        <taxon>Pseudomonadati</taxon>
        <taxon>Pseudomonadota</taxon>
        <taxon>Betaproteobacteria</taxon>
        <taxon>Burkholderiales</taxon>
        <taxon>Alcaligenaceae</taxon>
        <taxon>Bordetella</taxon>
    </lineage>
</organism>
<dbReference type="SUPFAM" id="SSF51735">
    <property type="entry name" value="NAD(P)-binding Rossmann-fold domains"/>
    <property type="match status" value="1"/>
</dbReference>
<dbReference type="Gene3D" id="3.40.50.720">
    <property type="entry name" value="NAD(P)-binding Rossmann-like Domain"/>
    <property type="match status" value="1"/>
</dbReference>
<dbReference type="Proteomes" id="UP000215633">
    <property type="component" value="Unassembled WGS sequence"/>
</dbReference>
<dbReference type="PANTHER" id="PTHR48106:SF8">
    <property type="entry name" value="OS02G0805600 PROTEIN"/>
    <property type="match status" value="1"/>
</dbReference>
<dbReference type="AlphaFoldDB" id="A0A261VHX7"/>
<dbReference type="InterPro" id="IPR013154">
    <property type="entry name" value="ADH-like_N"/>
</dbReference>
<keyword evidence="1" id="KW-0521">NADP</keyword>
<keyword evidence="2" id="KW-0560">Oxidoreductase</keyword>
<dbReference type="InterPro" id="IPR020843">
    <property type="entry name" value="ER"/>
</dbReference>
<accession>A0A261VHX7</accession>
<protein>
    <submittedName>
        <fullName evidence="4">NAD(P)H-quinone oxidoreductase</fullName>
    </submittedName>
</protein>
<dbReference type="SUPFAM" id="SSF50129">
    <property type="entry name" value="GroES-like"/>
    <property type="match status" value="1"/>
</dbReference>
<dbReference type="InterPro" id="IPR011032">
    <property type="entry name" value="GroES-like_sf"/>
</dbReference>
<dbReference type="NCBIfam" id="TIGR02824">
    <property type="entry name" value="quinone_pig3"/>
    <property type="match status" value="1"/>
</dbReference>
<dbReference type="Pfam" id="PF00107">
    <property type="entry name" value="ADH_zinc_N"/>
    <property type="match status" value="1"/>
</dbReference>
<sequence length="331" mass="35463">MTDTCMYIDHGQGGAPACLVPATRPVERPAGRQVLIEVAYAGVNRPDVLQRAGAYPPPPGASPYLGLEVSGRIVAVGPDARDRKVGEQVCALTPGGGYAEYCLADERHCLPVPRGLNLLEAAALPENYFTVWTNVFERARLRAGETFLVHGGSSGIGLTAIQLAQAFGAEVWTTVGTAAKADACRQAGAAHAVLYREQDFEEQIRAATGGKGVDVILDMVGGRYMNKNLRTLALNGRLVQIAFLEGSKAEIDAMPIMLKRLSFTGSTLRPRSDEDKGAIAQALADKVVPLLEAGRCRPRIHEVFPLAQAAQAHELMESSRHIGKIMLKVKD</sequence>
<gene>
    <name evidence="4" type="ORF">CAL24_20995</name>
</gene>
<evidence type="ECO:0000313" key="5">
    <source>
        <dbReference type="Proteomes" id="UP000215633"/>
    </source>
</evidence>
<dbReference type="Gene3D" id="3.90.180.10">
    <property type="entry name" value="Medium-chain alcohol dehydrogenases, catalytic domain"/>
    <property type="match status" value="1"/>
</dbReference>
<proteinExistence type="predicted"/>
<dbReference type="PANTHER" id="PTHR48106">
    <property type="entry name" value="QUINONE OXIDOREDUCTASE PIG3-RELATED"/>
    <property type="match status" value="1"/>
</dbReference>
<keyword evidence="5" id="KW-1185">Reference proteome</keyword>
<feature type="domain" description="Enoyl reductase (ER)" evidence="3">
    <location>
        <begin position="14"/>
        <end position="327"/>
    </location>
</feature>
<dbReference type="GO" id="GO:0016651">
    <property type="term" value="F:oxidoreductase activity, acting on NAD(P)H"/>
    <property type="evidence" value="ECO:0007669"/>
    <property type="project" value="TreeGrafter"/>
</dbReference>
<dbReference type="RefSeq" id="WP_094807805.1">
    <property type="nucleotide sequence ID" value="NZ_NEVT01000008.1"/>
</dbReference>
<dbReference type="EMBL" id="NEVT01000008">
    <property type="protein sequence ID" value="OZI72753.1"/>
    <property type="molecule type" value="Genomic_DNA"/>
</dbReference>
<dbReference type="InterPro" id="IPR013149">
    <property type="entry name" value="ADH-like_C"/>
</dbReference>
<name>A0A261VHX7_9BORD</name>
<dbReference type="SMART" id="SM00829">
    <property type="entry name" value="PKS_ER"/>
    <property type="match status" value="1"/>
</dbReference>
<evidence type="ECO:0000259" key="3">
    <source>
        <dbReference type="SMART" id="SM00829"/>
    </source>
</evidence>